<dbReference type="EMBL" id="BSXT01002177">
    <property type="protein sequence ID" value="GMF47636.1"/>
    <property type="molecule type" value="Genomic_DNA"/>
</dbReference>
<proteinExistence type="predicted"/>
<accession>A0A9W6XV22</accession>
<gene>
    <name evidence="1" type="ORF">Pfra01_001808500</name>
</gene>
<reference evidence="1" key="1">
    <citation type="submission" date="2023-04" db="EMBL/GenBank/DDBJ databases">
        <title>Phytophthora fragariaefolia NBRC 109709.</title>
        <authorList>
            <person name="Ichikawa N."/>
            <person name="Sato H."/>
            <person name="Tonouchi N."/>
        </authorList>
    </citation>
    <scope>NUCLEOTIDE SEQUENCE</scope>
    <source>
        <strain evidence="1">NBRC 109709</strain>
    </source>
</reference>
<evidence type="ECO:0000313" key="2">
    <source>
        <dbReference type="Proteomes" id="UP001165121"/>
    </source>
</evidence>
<organism evidence="1 2">
    <name type="scientific">Phytophthora fragariaefolia</name>
    <dbReference type="NCBI Taxonomy" id="1490495"/>
    <lineage>
        <taxon>Eukaryota</taxon>
        <taxon>Sar</taxon>
        <taxon>Stramenopiles</taxon>
        <taxon>Oomycota</taxon>
        <taxon>Peronosporomycetes</taxon>
        <taxon>Peronosporales</taxon>
        <taxon>Peronosporaceae</taxon>
        <taxon>Phytophthora</taxon>
    </lineage>
</organism>
<keyword evidence="2" id="KW-1185">Reference proteome</keyword>
<name>A0A9W6XV22_9STRA</name>
<comment type="caution">
    <text evidence="1">The sequence shown here is derived from an EMBL/GenBank/DDBJ whole genome shotgun (WGS) entry which is preliminary data.</text>
</comment>
<protein>
    <submittedName>
        <fullName evidence="1">Unnamed protein product</fullName>
    </submittedName>
</protein>
<dbReference type="Proteomes" id="UP001165121">
    <property type="component" value="Unassembled WGS sequence"/>
</dbReference>
<dbReference type="AlphaFoldDB" id="A0A9W6XV22"/>
<sequence>MGSMRIVEPAGFENFVLKKEDKNGALGLMIVHASFLVSYQSPTSILRKIADEINRQLEHEDKSTWSVEVETAGASVFAAACDVLRTPVDVTKRTVGTNWERAVEVGRWTNRGGHPTTRSVDSPKYERVHSAGRVVEDPALRKSGIVVLVTSASRTVDRQAGSANDCGKTLHGRMGAALTGRAWKDRGRSEVTVA</sequence>
<evidence type="ECO:0000313" key="1">
    <source>
        <dbReference type="EMBL" id="GMF47636.1"/>
    </source>
</evidence>